<organism evidence="2 3">
    <name type="scientific">Pseudonocardia autotrophica</name>
    <name type="common">Amycolata autotrophica</name>
    <name type="synonym">Nocardia autotrophica</name>
    <dbReference type="NCBI Taxonomy" id="2074"/>
    <lineage>
        <taxon>Bacteria</taxon>
        <taxon>Bacillati</taxon>
        <taxon>Actinomycetota</taxon>
        <taxon>Actinomycetes</taxon>
        <taxon>Pseudonocardiales</taxon>
        <taxon>Pseudonocardiaceae</taxon>
        <taxon>Pseudonocardia</taxon>
    </lineage>
</organism>
<dbReference type="AlphaFoldDB" id="A0A1Y2N1E9"/>
<feature type="chain" id="PRO_5012463515" description="DUF4439 domain-containing protein" evidence="1">
    <location>
        <begin position="30"/>
        <end position="153"/>
    </location>
</feature>
<accession>A0A1Y2N1E9</accession>
<feature type="signal peptide" evidence="1">
    <location>
        <begin position="1"/>
        <end position="29"/>
    </location>
</feature>
<dbReference type="Proteomes" id="UP000194360">
    <property type="component" value="Unassembled WGS sequence"/>
</dbReference>
<dbReference type="InterPro" id="IPR006311">
    <property type="entry name" value="TAT_signal"/>
</dbReference>
<dbReference type="PROSITE" id="PS51318">
    <property type="entry name" value="TAT"/>
    <property type="match status" value="1"/>
</dbReference>
<dbReference type="STRING" id="2074.BG845_02185"/>
<evidence type="ECO:0000313" key="3">
    <source>
        <dbReference type="Proteomes" id="UP000194360"/>
    </source>
</evidence>
<comment type="caution">
    <text evidence="2">The sequence shown here is derived from an EMBL/GenBank/DDBJ whole genome shotgun (WGS) entry which is preliminary data.</text>
</comment>
<evidence type="ECO:0000256" key="1">
    <source>
        <dbReference type="SAM" id="SignalP"/>
    </source>
</evidence>
<evidence type="ECO:0008006" key="4">
    <source>
        <dbReference type="Google" id="ProtNLM"/>
    </source>
</evidence>
<reference evidence="2 3" key="1">
    <citation type="submission" date="2016-09" db="EMBL/GenBank/DDBJ databases">
        <title>Pseudonocardia autotrophica DSM535, a candidate organism with high potential of specific P450 cytochromes.</title>
        <authorList>
            <person name="Grumaz C."/>
            <person name="Vainshtein Y."/>
            <person name="Kirstahler P."/>
            <person name="Sohn K."/>
        </authorList>
    </citation>
    <scope>NUCLEOTIDE SEQUENCE [LARGE SCALE GENOMIC DNA]</scope>
    <source>
        <strain evidence="2 3">DSM 535</strain>
    </source>
</reference>
<keyword evidence="3" id="KW-1185">Reference proteome</keyword>
<keyword evidence="1" id="KW-0732">Signal</keyword>
<proteinExistence type="predicted"/>
<evidence type="ECO:0000313" key="2">
    <source>
        <dbReference type="EMBL" id="OSY41283.1"/>
    </source>
</evidence>
<protein>
    <recommendedName>
        <fullName evidence="4">DUF4439 domain-containing protein</fullName>
    </recommendedName>
</protein>
<sequence>MAGVAGPALNRRQVLMSAAAVVALPPVLAACSPGTDRRADASEALLAMADAARRDAALAAAAVTSDPALAGRLEPLRAARLEHAAALDQAGGRPPGSAPVPATPPSADVVAVRDSVDGSARTAGEVVIEASAQQAGLVAEVAACCAAYVVVLQ</sequence>
<name>A0A1Y2N1E9_PSEAH</name>
<gene>
    <name evidence="2" type="ORF">BG845_02185</name>
</gene>
<dbReference type="EMBL" id="MIGB01000009">
    <property type="protein sequence ID" value="OSY41283.1"/>
    <property type="molecule type" value="Genomic_DNA"/>
</dbReference>